<evidence type="ECO:0000313" key="2">
    <source>
        <dbReference type="Proteomes" id="UP000235828"/>
    </source>
</evidence>
<dbReference type="EMBL" id="LT960611">
    <property type="protein sequence ID" value="SON49175.1"/>
    <property type="molecule type" value="Genomic_DNA"/>
</dbReference>
<evidence type="ECO:0000313" key="1">
    <source>
        <dbReference type="EMBL" id="SON49175.1"/>
    </source>
</evidence>
<sequence length="59" mass="6399">MKGIGILLTVIMLVVALNTEGLLRSIAELAAFVALVLTAYQIKSARKQSQLKRTDSVKL</sequence>
<evidence type="ECO:0008006" key="3">
    <source>
        <dbReference type="Google" id="ProtNLM"/>
    </source>
</evidence>
<gene>
    <name evidence="1" type="ORF">VTAP4600_A1196</name>
</gene>
<dbReference type="KEGG" id="vta:A1196"/>
<dbReference type="AlphaFoldDB" id="A0A2N8ZB83"/>
<name>A0A2N8ZB83_9VIBR</name>
<organism evidence="1 2">
    <name type="scientific">Vibrio tapetis subsp. tapetis</name>
    <dbReference type="NCBI Taxonomy" id="1671868"/>
    <lineage>
        <taxon>Bacteria</taxon>
        <taxon>Pseudomonadati</taxon>
        <taxon>Pseudomonadota</taxon>
        <taxon>Gammaproteobacteria</taxon>
        <taxon>Vibrionales</taxon>
        <taxon>Vibrionaceae</taxon>
        <taxon>Vibrio</taxon>
    </lineage>
</organism>
<accession>A0A2N8ZB83</accession>
<keyword evidence="2" id="KW-1185">Reference proteome</keyword>
<dbReference type="Proteomes" id="UP000235828">
    <property type="component" value="Chromosome A"/>
</dbReference>
<dbReference type="RefSeq" id="WP_102521880.1">
    <property type="nucleotide sequence ID" value="NZ_LT960611.1"/>
</dbReference>
<protein>
    <recommendedName>
        <fullName evidence="3">O-succinylbenzoic acid--CoA ligase</fullName>
    </recommendedName>
</protein>
<proteinExistence type="predicted"/>
<reference evidence="1 2" key="1">
    <citation type="submission" date="2017-10" db="EMBL/GenBank/DDBJ databases">
        <authorList>
            <person name="Banno H."/>
            <person name="Chua N.-H."/>
        </authorList>
    </citation>
    <scope>NUCLEOTIDE SEQUENCE [LARGE SCALE GENOMIC DNA]</scope>
    <source>
        <strain evidence="1">Vibrio tapetis CECT4600</strain>
    </source>
</reference>